<name>A0A1G6ZXX6_9ACTN</name>
<dbReference type="PRINTS" id="PR00040">
    <property type="entry name" value="HTHMERR"/>
</dbReference>
<dbReference type="GO" id="GO:0003677">
    <property type="term" value="F:DNA binding"/>
    <property type="evidence" value="ECO:0007669"/>
    <property type="project" value="UniProtKB-KW"/>
</dbReference>
<keyword evidence="7" id="KW-1185">Reference proteome</keyword>
<dbReference type="GO" id="GO:0003700">
    <property type="term" value="F:DNA-binding transcription factor activity"/>
    <property type="evidence" value="ECO:0007669"/>
    <property type="project" value="InterPro"/>
</dbReference>
<dbReference type="Proteomes" id="UP000198949">
    <property type="component" value="Unassembled WGS sequence"/>
</dbReference>
<dbReference type="CDD" id="cd01106">
    <property type="entry name" value="HTH_TipAL-Mta"/>
    <property type="match status" value="1"/>
</dbReference>
<dbReference type="EMBL" id="FNAD01000012">
    <property type="protein sequence ID" value="SDE07233.1"/>
    <property type="molecule type" value="Genomic_DNA"/>
</dbReference>
<dbReference type="AlphaFoldDB" id="A0A1G6ZXX6"/>
<organism evidence="6 7">
    <name type="scientific">Glycomyces harbinensis</name>
    <dbReference type="NCBI Taxonomy" id="58114"/>
    <lineage>
        <taxon>Bacteria</taxon>
        <taxon>Bacillati</taxon>
        <taxon>Actinomycetota</taxon>
        <taxon>Actinomycetes</taxon>
        <taxon>Glycomycetales</taxon>
        <taxon>Glycomycetaceae</taxon>
        <taxon>Glycomyces</taxon>
    </lineage>
</organism>
<dbReference type="PANTHER" id="PTHR30204:SF69">
    <property type="entry name" value="MERR-FAMILY TRANSCRIPTIONAL REGULATOR"/>
    <property type="match status" value="1"/>
</dbReference>
<accession>A0A1G6ZXX6</accession>
<dbReference type="PANTHER" id="PTHR30204">
    <property type="entry name" value="REDOX-CYCLING DRUG-SENSING TRANSCRIPTIONAL ACTIVATOR SOXR"/>
    <property type="match status" value="1"/>
</dbReference>
<evidence type="ECO:0000256" key="3">
    <source>
        <dbReference type="ARBA" id="ARBA00023125"/>
    </source>
</evidence>
<keyword evidence="2" id="KW-0805">Transcription regulation</keyword>
<keyword evidence="4" id="KW-0804">Transcription</keyword>
<evidence type="ECO:0000256" key="2">
    <source>
        <dbReference type="ARBA" id="ARBA00023015"/>
    </source>
</evidence>
<dbReference type="SUPFAM" id="SSF89082">
    <property type="entry name" value="Antibiotic binding domain of TipA-like multidrug resistance regulators"/>
    <property type="match status" value="1"/>
</dbReference>
<evidence type="ECO:0000313" key="6">
    <source>
        <dbReference type="EMBL" id="SDE07233.1"/>
    </source>
</evidence>
<proteinExistence type="predicted"/>
<dbReference type="RefSeq" id="WP_091038521.1">
    <property type="nucleotide sequence ID" value="NZ_JASCTJ010000004.1"/>
</dbReference>
<dbReference type="STRING" id="58114.SAMN05216270_11217"/>
<dbReference type="SUPFAM" id="SSF46955">
    <property type="entry name" value="Putative DNA-binding domain"/>
    <property type="match status" value="1"/>
</dbReference>
<dbReference type="Gene3D" id="1.10.1660.10">
    <property type="match status" value="1"/>
</dbReference>
<evidence type="ECO:0000256" key="1">
    <source>
        <dbReference type="ARBA" id="ARBA00022491"/>
    </source>
</evidence>
<dbReference type="OrthoDB" id="9809391at2"/>
<gene>
    <name evidence="6" type="ORF">SAMN05216270_11217</name>
</gene>
<dbReference type="InterPro" id="IPR000551">
    <property type="entry name" value="MerR-type_HTH_dom"/>
</dbReference>
<evidence type="ECO:0000259" key="5">
    <source>
        <dbReference type="PROSITE" id="PS50937"/>
    </source>
</evidence>
<dbReference type="InterPro" id="IPR012925">
    <property type="entry name" value="TipAS_dom"/>
</dbReference>
<dbReference type="Pfam" id="PF07739">
    <property type="entry name" value="TipAS"/>
    <property type="match status" value="1"/>
</dbReference>
<sequence length="248" mass="27583">MRMWQTSEVVKLTGVSARALRHYDAIGLLEPAEVGRGGIRRYGRAELLRLQQILLFKRLGLRLDVIAEILEGELAEVVALERHAEQLAGERERLDRLAATVDATIRQLEGDQKMTPETWFEGLNDEYEAEARRRWGDAAVDASDTAVKAMTDEERRAIPARFEALHRRLAELKEAGKAADTEEVQTVVADHYAFMASIWGTAPTAEAYKGLGALYTEDPAFTATFDDVATGLAVYLREGMDAYADANL</sequence>
<dbReference type="Gene3D" id="1.10.490.50">
    <property type="entry name" value="Antibiotic binding domain of TipA-like multidrug resistance regulators"/>
    <property type="match status" value="1"/>
</dbReference>
<dbReference type="InterPro" id="IPR036244">
    <property type="entry name" value="TipA-like_antibiotic-bd"/>
</dbReference>
<dbReference type="InterPro" id="IPR047057">
    <property type="entry name" value="MerR_fam"/>
</dbReference>
<protein>
    <submittedName>
        <fullName evidence="6">DNA-binding transcriptional regulator, MerR family</fullName>
    </submittedName>
</protein>
<dbReference type="PROSITE" id="PS50937">
    <property type="entry name" value="HTH_MERR_2"/>
    <property type="match status" value="1"/>
</dbReference>
<dbReference type="SMART" id="SM00422">
    <property type="entry name" value="HTH_MERR"/>
    <property type="match status" value="1"/>
</dbReference>
<keyword evidence="3 6" id="KW-0238">DNA-binding</keyword>
<evidence type="ECO:0000256" key="4">
    <source>
        <dbReference type="ARBA" id="ARBA00023163"/>
    </source>
</evidence>
<feature type="domain" description="HTH merR-type" evidence="5">
    <location>
        <begin position="3"/>
        <end position="72"/>
    </location>
</feature>
<reference evidence="7" key="1">
    <citation type="submission" date="2016-10" db="EMBL/GenBank/DDBJ databases">
        <authorList>
            <person name="Varghese N."/>
            <person name="Submissions S."/>
        </authorList>
    </citation>
    <scope>NUCLEOTIDE SEQUENCE [LARGE SCALE GENOMIC DNA]</scope>
    <source>
        <strain evidence="7">CGMCC 4.3516</strain>
    </source>
</reference>
<dbReference type="Pfam" id="PF13411">
    <property type="entry name" value="MerR_1"/>
    <property type="match status" value="1"/>
</dbReference>
<evidence type="ECO:0000313" key="7">
    <source>
        <dbReference type="Proteomes" id="UP000198949"/>
    </source>
</evidence>
<dbReference type="InterPro" id="IPR009061">
    <property type="entry name" value="DNA-bd_dom_put_sf"/>
</dbReference>
<keyword evidence="1" id="KW-0678">Repressor</keyword>